<keyword evidence="7" id="KW-0143">Chaperone</keyword>
<dbReference type="SUPFAM" id="SSF46565">
    <property type="entry name" value="Chaperone J-domain"/>
    <property type="match status" value="1"/>
</dbReference>
<dbReference type="RefSeq" id="XP_004182515.1">
    <property type="nucleotide sequence ID" value="XM_004182467.1"/>
</dbReference>
<dbReference type="PANTHER" id="PTHR44653">
    <property type="entry name" value="DNAJ HOMOLOG SUBFAMILY C MEMBER 1"/>
    <property type="match status" value="1"/>
</dbReference>
<feature type="signal peptide" evidence="11">
    <location>
        <begin position="1"/>
        <end position="24"/>
    </location>
</feature>
<dbReference type="Gene3D" id="1.10.287.110">
    <property type="entry name" value="DnaJ domain"/>
    <property type="match status" value="1"/>
</dbReference>
<evidence type="ECO:0000256" key="1">
    <source>
        <dbReference type="ARBA" id="ARBA00004389"/>
    </source>
</evidence>
<accession>I2H9E4</accession>
<dbReference type="PROSITE" id="PS50076">
    <property type="entry name" value="DNAJ_2"/>
    <property type="match status" value="1"/>
</dbReference>
<evidence type="ECO:0000256" key="10">
    <source>
        <dbReference type="SAM" id="Phobius"/>
    </source>
</evidence>
<keyword evidence="4" id="KW-0256">Endoplasmic reticulum</keyword>
<dbReference type="FunCoup" id="I2H9E4">
    <property type="interactions" value="42"/>
</dbReference>
<feature type="domain" description="J" evidence="12">
    <location>
        <begin position="48"/>
        <end position="112"/>
    </location>
</feature>
<evidence type="ECO:0000256" key="7">
    <source>
        <dbReference type="ARBA" id="ARBA00023186"/>
    </source>
</evidence>
<dbReference type="PANTHER" id="PTHR44653:SF2">
    <property type="entry name" value="DNAJ HOMOLOG SUBFAMILY C MEMBER 1"/>
    <property type="match status" value="1"/>
</dbReference>
<evidence type="ECO:0000256" key="8">
    <source>
        <dbReference type="ARBA" id="ARBA00061004"/>
    </source>
</evidence>
<dbReference type="OMA" id="RRYDYFY"/>
<evidence type="ECO:0000256" key="4">
    <source>
        <dbReference type="ARBA" id="ARBA00022824"/>
    </source>
</evidence>
<dbReference type="GO" id="GO:0006457">
    <property type="term" value="P:protein folding"/>
    <property type="evidence" value="ECO:0007669"/>
    <property type="project" value="EnsemblFungi"/>
</dbReference>
<dbReference type="InterPro" id="IPR018253">
    <property type="entry name" value="DnaJ_domain_CS"/>
</dbReference>
<feature type="compositionally biased region" description="Basic residues" evidence="9">
    <location>
        <begin position="270"/>
        <end position="280"/>
    </location>
</feature>
<dbReference type="KEGG" id="tbl:TBLA_0I03430"/>
<organism evidence="13 14">
    <name type="scientific">Henningerozyma blattae (strain ATCC 34711 / CBS 6284 / DSM 70876 / NBRC 10599 / NRRL Y-10934 / UCD 77-7)</name>
    <name type="common">Yeast</name>
    <name type="synonym">Tetrapisispora blattae</name>
    <dbReference type="NCBI Taxonomy" id="1071380"/>
    <lineage>
        <taxon>Eukaryota</taxon>
        <taxon>Fungi</taxon>
        <taxon>Dikarya</taxon>
        <taxon>Ascomycota</taxon>
        <taxon>Saccharomycotina</taxon>
        <taxon>Saccharomycetes</taxon>
        <taxon>Saccharomycetales</taxon>
        <taxon>Saccharomycetaceae</taxon>
        <taxon>Henningerozyma</taxon>
    </lineage>
</organism>
<evidence type="ECO:0000256" key="9">
    <source>
        <dbReference type="SAM" id="MobiDB-lite"/>
    </source>
</evidence>
<feature type="transmembrane region" description="Helical" evidence="10">
    <location>
        <begin position="136"/>
        <end position="156"/>
    </location>
</feature>
<keyword evidence="5 10" id="KW-1133">Transmembrane helix</keyword>
<keyword evidence="2 10" id="KW-0812">Transmembrane</keyword>
<evidence type="ECO:0000256" key="2">
    <source>
        <dbReference type="ARBA" id="ARBA00022692"/>
    </source>
</evidence>
<comment type="subcellular location">
    <subcellularLocation>
        <location evidence="1">Endoplasmic reticulum membrane</location>
        <topology evidence="1">Single-pass membrane protein</topology>
    </subcellularLocation>
</comment>
<evidence type="ECO:0000259" key="12">
    <source>
        <dbReference type="PROSITE" id="PS50076"/>
    </source>
</evidence>
<reference evidence="13 14" key="1">
    <citation type="journal article" date="2011" name="Proc. Natl. Acad. Sci. U.S.A.">
        <title>Evolutionary erosion of yeast sex chromosomes by mating-type switching accidents.</title>
        <authorList>
            <person name="Gordon J.L."/>
            <person name="Armisen D."/>
            <person name="Proux-Wera E."/>
            <person name="Oheigeartaigh S.S."/>
            <person name="Byrne K.P."/>
            <person name="Wolfe K.H."/>
        </authorList>
    </citation>
    <scope>NUCLEOTIDE SEQUENCE [LARGE SCALE GENOMIC DNA]</scope>
    <source>
        <strain evidence="14">ATCC 34711 / CBS 6284 / DSM 70876 / NBRC 10599 / NRRL Y-10934 / UCD 77-7</strain>
    </source>
</reference>
<evidence type="ECO:0000256" key="11">
    <source>
        <dbReference type="SAM" id="SignalP"/>
    </source>
</evidence>
<evidence type="ECO:0000256" key="3">
    <source>
        <dbReference type="ARBA" id="ARBA00022729"/>
    </source>
</evidence>
<dbReference type="FunFam" id="1.10.287.110:FF:000116">
    <property type="entry name" value="Erj5p"/>
    <property type="match status" value="1"/>
</dbReference>
<dbReference type="InParanoid" id="I2H9E4"/>
<feature type="region of interest" description="Disordered" evidence="9">
    <location>
        <begin position="258"/>
        <end position="280"/>
    </location>
</feature>
<evidence type="ECO:0000256" key="5">
    <source>
        <dbReference type="ARBA" id="ARBA00022989"/>
    </source>
</evidence>
<gene>
    <name evidence="13" type="primary">TBLA0I03430</name>
    <name evidence="13" type="ORF">TBLA_0I03430</name>
</gene>
<sequence length="280" mass="32621">MISVNHVGIRTGLTLLFIISLVFAFTTEEIEIFRLQKEVAKKYGKDMDFYKFLKLSKMKDSTSKEISKNLRKLSKKYHPDKNKKYRKLYERLNLATQILADDTRRKTYDYYLKNGFPDYDFSKGGFFFRRVQPKTYVLFMFIYLAASVIHYGIMVIQAKGNTRRINEFIESCKEQDDTSGLGEKYLLYKTSADDPGKQVQIRFGDVFIIEADGSRALVTPDSIPAPQVKDCMFFTFPYWMWYITIGRFFDTAKYGKKLGKASKSDEAKVKSNKKGKKKTT</sequence>
<dbReference type="STRING" id="1071380.I2H9E4"/>
<comment type="similarity">
    <text evidence="8">Belongs to the DnaJ family.</text>
</comment>
<dbReference type="AlphaFoldDB" id="I2H9E4"/>
<proteinExistence type="inferred from homology"/>
<dbReference type="InterPro" id="IPR052606">
    <property type="entry name" value="DnaJ_domain_protein"/>
</dbReference>
<keyword evidence="14" id="KW-1185">Reference proteome</keyword>
<feature type="chain" id="PRO_5003660598" description="J domain-containing protein" evidence="11">
    <location>
        <begin position="25"/>
        <end position="280"/>
    </location>
</feature>
<dbReference type="eggNOG" id="KOG0724">
    <property type="taxonomic scope" value="Eukaryota"/>
</dbReference>
<dbReference type="PROSITE" id="PS00636">
    <property type="entry name" value="DNAJ_1"/>
    <property type="match status" value="1"/>
</dbReference>
<keyword evidence="6 10" id="KW-0472">Membrane</keyword>
<dbReference type="InterPro" id="IPR001623">
    <property type="entry name" value="DnaJ_domain"/>
</dbReference>
<evidence type="ECO:0000256" key="6">
    <source>
        <dbReference type="ARBA" id="ARBA00023136"/>
    </source>
</evidence>
<dbReference type="CDD" id="cd06257">
    <property type="entry name" value="DnaJ"/>
    <property type="match status" value="1"/>
</dbReference>
<dbReference type="Pfam" id="PF00226">
    <property type="entry name" value="DnaJ"/>
    <property type="match status" value="1"/>
</dbReference>
<protein>
    <recommendedName>
        <fullName evidence="12">J domain-containing protein</fullName>
    </recommendedName>
</protein>
<name>I2H9E4_HENB6</name>
<dbReference type="SMART" id="SM00271">
    <property type="entry name" value="DnaJ"/>
    <property type="match status" value="1"/>
</dbReference>
<dbReference type="InterPro" id="IPR036869">
    <property type="entry name" value="J_dom_sf"/>
</dbReference>
<dbReference type="Proteomes" id="UP000002866">
    <property type="component" value="Chromosome 9"/>
</dbReference>
<evidence type="ECO:0000313" key="13">
    <source>
        <dbReference type="EMBL" id="CCH62996.1"/>
    </source>
</evidence>
<dbReference type="EMBL" id="HE806324">
    <property type="protein sequence ID" value="CCH62996.1"/>
    <property type="molecule type" value="Genomic_DNA"/>
</dbReference>
<dbReference type="GeneID" id="14498173"/>
<dbReference type="OrthoDB" id="413400at2759"/>
<dbReference type="GO" id="GO:0005789">
    <property type="term" value="C:endoplasmic reticulum membrane"/>
    <property type="evidence" value="ECO:0007669"/>
    <property type="project" value="UniProtKB-SubCell"/>
</dbReference>
<dbReference type="HOGENOM" id="CLU_037236_2_0_1"/>
<evidence type="ECO:0000313" key="14">
    <source>
        <dbReference type="Proteomes" id="UP000002866"/>
    </source>
</evidence>
<keyword evidence="3 11" id="KW-0732">Signal</keyword>